<dbReference type="OrthoDB" id="10268011at2759"/>
<evidence type="ECO:0000313" key="3">
    <source>
        <dbReference type="EMBL" id="CAI4210809.1"/>
    </source>
</evidence>
<evidence type="ECO:0000313" key="4">
    <source>
        <dbReference type="Proteomes" id="UP000838763"/>
    </source>
</evidence>
<feature type="compositionally biased region" description="Polar residues" evidence="1">
    <location>
        <begin position="608"/>
        <end position="623"/>
    </location>
</feature>
<sequence>MTSAQLTDVLTERWPLLAVGATTLLVEAKHTKLTVENSLEIARVIKVDLTPALVRFNPTIAGEVAEAFRRELQIGDDWTEININQKLLRIIGMVSGRIFIGPELCHSEEYLDASINYTIEVMTAVQEIGRLKWFRDLRAPYLPSVKRLDQRIEQALAFLNPIINSRLESSKHDPGYEKPDDLLQWLLDSSAKLGKGEDVERIAKLQLGLSFAAIHTTTMATTNAFYNLAAMPEIIPELRQEIRDALAETGGIFTSQALQKMKKPVLSNPELTKLASFHRKVLKTVTLSSGQVLPAGSTIEVSAVGVNLDEEIFPDSDKFDAFRYYRAREEGTKEKGARSAETVATNQFFAANEIKMILSNALLRYDLKNIDSEAGRIPNLEFGTMLENDMDEANAMLSPVNSRWLEFKLLCRGNDYDTPHDTTAPGYHLPSIADEIAALVLEQFNSLPKKRKPTVRDTGAHEWIPLSSIVAERNGQHRCVALAGVKRLTKGVENVVARPFPLPRSTGMKCLPAAKLKEANGNGLHDWHAEILAIRALNHFLLTEARELSSGKDTNEELRLLRWTTPADREAQVGMSQPFTIRQDVKLYMYSSEAPCGDASMELTMSAQEDPTPWSVPTPSASDDPQLPGRQYFSHLGIVRRKPSRPDAPPTLSKSCSDKLALAQATSLLSSPAALLINPANAYLSALILPSAVFVPDAFHRCFSDRMGAVSSATWPGGYHFWAVQPAVTSVEFTFSRREVARRSGGAMVPCNVSAVWGAQGLEEGLVNGILQGKKAFTERGASSLSRRRLWELAADVAGLLGEEGEKIRQALAEASYGAIKGSRPLAQRRDVKGLVREDALKGWVRNVGDDDFVITRNLHT</sequence>
<reference evidence="3" key="1">
    <citation type="submission" date="2022-11" db="EMBL/GenBank/DDBJ databases">
        <authorList>
            <person name="Scott C."/>
            <person name="Bruce N."/>
        </authorList>
    </citation>
    <scope>NUCLEOTIDE SEQUENCE</scope>
</reference>
<protein>
    <recommendedName>
        <fullName evidence="2">A to I editase domain-containing protein</fullName>
    </recommendedName>
</protein>
<dbReference type="PANTHER" id="PTHR47803:SF1">
    <property type="entry name" value="TRNA-SPECIFIC ADENOSINE DEAMINASE 1"/>
    <property type="match status" value="1"/>
</dbReference>
<dbReference type="PANTHER" id="PTHR47803">
    <property type="entry name" value="TRNA-SPECIFIC ADENOSINE DEAMINASE 1"/>
    <property type="match status" value="1"/>
</dbReference>
<dbReference type="InterPro" id="IPR036396">
    <property type="entry name" value="Cyt_P450_sf"/>
</dbReference>
<accession>A0A9P1GV25</accession>
<feature type="domain" description="A to I editase" evidence="2">
    <location>
        <begin position="503"/>
        <end position="821"/>
    </location>
</feature>
<evidence type="ECO:0000259" key="2">
    <source>
        <dbReference type="PROSITE" id="PS50141"/>
    </source>
</evidence>
<proteinExistence type="predicted"/>
<dbReference type="GO" id="GO:0002100">
    <property type="term" value="P:tRNA wobble adenosine to inosine editing"/>
    <property type="evidence" value="ECO:0007669"/>
    <property type="project" value="InterPro"/>
</dbReference>
<dbReference type="AlphaFoldDB" id="A0A9P1GV25"/>
<organism evidence="3 4">
    <name type="scientific">Parascedosporium putredinis</name>
    <dbReference type="NCBI Taxonomy" id="1442378"/>
    <lineage>
        <taxon>Eukaryota</taxon>
        <taxon>Fungi</taxon>
        <taxon>Dikarya</taxon>
        <taxon>Ascomycota</taxon>
        <taxon>Pezizomycotina</taxon>
        <taxon>Sordariomycetes</taxon>
        <taxon>Hypocreomycetidae</taxon>
        <taxon>Microascales</taxon>
        <taxon>Microascaceae</taxon>
        <taxon>Parascedosporium</taxon>
    </lineage>
</organism>
<dbReference type="InterPro" id="IPR042935">
    <property type="entry name" value="Tad1"/>
</dbReference>
<dbReference type="GO" id="GO:0043829">
    <property type="term" value="F:tRNA-specific adenosine-37 deaminase activity"/>
    <property type="evidence" value="ECO:0007669"/>
    <property type="project" value="TreeGrafter"/>
</dbReference>
<dbReference type="GO" id="GO:0016705">
    <property type="term" value="F:oxidoreductase activity, acting on paired donors, with incorporation or reduction of molecular oxygen"/>
    <property type="evidence" value="ECO:0007669"/>
    <property type="project" value="InterPro"/>
</dbReference>
<name>A0A9P1GV25_9PEZI</name>
<gene>
    <name evidence="3" type="ORF">PPNO1_LOCUS609</name>
</gene>
<dbReference type="GO" id="GO:0003723">
    <property type="term" value="F:RNA binding"/>
    <property type="evidence" value="ECO:0007669"/>
    <property type="project" value="InterPro"/>
</dbReference>
<dbReference type="Pfam" id="PF00067">
    <property type="entry name" value="p450"/>
    <property type="match status" value="1"/>
</dbReference>
<dbReference type="EMBL" id="CALLCH030000001">
    <property type="protein sequence ID" value="CAI4210809.1"/>
    <property type="molecule type" value="Genomic_DNA"/>
</dbReference>
<dbReference type="PROSITE" id="PS50141">
    <property type="entry name" value="A_DEAMIN_EDITASE"/>
    <property type="match status" value="1"/>
</dbReference>
<dbReference type="InterPro" id="IPR002466">
    <property type="entry name" value="A_deamin"/>
</dbReference>
<dbReference type="GO" id="GO:0005506">
    <property type="term" value="F:iron ion binding"/>
    <property type="evidence" value="ECO:0007669"/>
    <property type="project" value="InterPro"/>
</dbReference>
<dbReference type="Pfam" id="PF02137">
    <property type="entry name" value="A_deamin"/>
    <property type="match status" value="1"/>
</dbReference>
<keyword evidence="4" id="KW-1185">Reference proteome</keyword>
<dbReference type="SMART" id="SM00552">
    <property type="entry name" value="ADEAMc"/>
    <property type="match status" value="1"/>
</dbReference>
<evidence type="ECO:0000256" key="1">
    <source>
        <dbReference type="SAM" id="MobiDB-lite"/>
    </source>
</evidence>
<feature type="region of interest" description="Disordered" evidence="1">
    <location>
        <begin position="608"/>
        <end position="627"/>
    </location>
</feature>
<dbReference type="InterPro" id="IPR001128">
    <property type="entry name" value="Cyt_P450"/>
</dbReference>
<dbReference type="GO" id="GO:0004497">
    <property type="term" value="F:monooxygenase activity"/>
    <property type="evidence" value="ECO:0007669"/>
    <property type="project" value="InterPro"/>
</dbReference>
<dbReference type="SUPFAM" id="SSF48264">
    <property type="entry name" value="Cytochrome P450"/>
    <property type="match status" value="1"/>
</dbReference>
<dbReference type="CDD" id="cd11041">
    <property type="entry name" value="CYP503A1-like"/>
    <property type="match status" value="1"/>
</dbReference>
<dbReference type="Proteomes" id="UP000838763">
    <property type="component" value="Unassembled WGS sequence"/>
</dbReference>
<comment type="caution">
    <text evidence="3">The sequence shown here is derived from an EMBL/GenBank/DDBJ whole genome shotgun (WGS) entry which is preliminary data.</text>
</comment>
<dbReference type="Gene3D" id="1.10.630.10">
    <property type="entry name" value="Cytochrome P450"/>
    <property type="match status" value="1"/>
</dbReference>
<dbReference type="GO" id="GO:0020037">
    <property type="term" value="F:heme binding"/>
    <property type="evidence" value="ECO:0007669"/>
    <property type="project" value="InterPro"/>
</dbReference>